<dbReference type="EMBL" id="AP021879">
    <property type="protein sequence ID" value="BBO91923.1"/>
    <property type="molecule type" value="Genomic_DNA"/>
</dbReference>
<protein>
    <submittedName>
        <fullName evidence="1">Uncharacterized protein</fullName>
    </submittedName>
</protein>
<evidence type="ECO:0000313" key="1">
    <source>
        <dbReference type="EMBL" id="BBO91923.1"/>
    </source>
</evidence>
<proteinExistence type="predicted"/>
<reference evidence="1 2" key="1">
    <citation type="submission" date="2019-11" db="EMBL/GenBank/DDBJ databases">
        <title>Comparative genomics of hydrocarbon-degrading Desulfosarcina strains.</title>
        <authorList>
            <person name="Watanabe M."/>
            <person name="Kojima H."/>
            <person name="Fukui M."/>
        </authorList>
    </citation>
    <scope>NUCLEOTIDE SEQUENCE [LARGE SCALE GENOMIC DNA]</scope>
    <source>
        <strain evidence="2">oXyS1</strain>
    </source>
</reference>
<keyword evidence="2" id="KW-1185">Reference proteome</keyword>
<dbReference type="Proteomes" id="UP000422108">
    <property type="component" value="Chromosome"/>
</dbReference>
<name>A0A5K8AGW0_9BACT</name>
<accession>A0A5K8AGW0</accession>
<evidence type="ECO:0000313" key="2">
    <source>
        <dbReference type="Proteomes" id="UP000422108"/>
    </source>
</evidence>
<dbReference type="AlphaFoldDB" id="A0A5K8AGW0"/>
<gene>
    <name evidence="1" type="ORF">DSCOOX_51030</name>
</gene>
<sequence length="67" mass="7763">MHGPMITRLPLEIANTQNGCLCEGVINSRAGRQVDFNNLENILIYYSIFIDFQMGVIRNEEKRYLND</sequence>
<organism evidence="1 2">
    <name type="scientific">Desulfosarcina ovata subsp. ovata</name>
    <dbReference type="NCBI Taxonomy" id="2752305"/>
    <lineage>
        <taxon>Bacteria</taxon>
        <taxon>Pseudomonadati</taxon>
        <taxon>Thermodesulfobacteriota</taxon>
        <taxon>Desulfobacteria</taxon>
        <taxon>Desulfobacterales</taxon>
        <taxon>Desulfosarcinaceae</taxon>
        <taxon>Desulfosarcina</taxon>
    </lineage>
</organism>